<sequence length="316" mass="36637">MEVLLDTNDKENTEEISIYQMGLVLQRLFCVQPKRKIFAGKMAHYQLKWITNSNAAADFNYETFESALPPGFIITKKSLQCIEVLYETEFSINKNKVNKVIIFNDNKFSVILKGQEVHLQKLRISKTYTCSKNEIYNVCMAVKAIPICEGFEFEKKKLKFKANYTVEYLQNGNNTKRVIRSQCCKSVLPFTFIKQPTCKSCTRQRLSYIEPPIQKSEEEKIRELMSSATDAMITLIMSQVSDCKLSNTNQNRWERTIVNECMNWYIRSPLSYIQMRQSGLLLLPSPSMLILYKNSFSHSPGLSRDIFAGWTKKPIE</sequence>
<dbReference type="AlphaFoldDB" id="A0A9D4HHY7"/>
<comment type="caution">
    <text evidence="1">The sequence shown here is derived from an EMBL/GenBank/DDBJ whole genome shotgun (WGS) entry which is preliminary data.</text>
</comment>
<keyword evidence="2" id="KW-1185">Reference proteome</keyword>
<evidence type="ECO:0000313" key="2">
    <source>
        <dbReference type="Proteomes" id="UP000828390"/>
    </source>
</evidence>
<dbReference type="EMBL" id="JAIWYP010000013">
    <property type="protein sequence ID" value="KAH3717426.1"/>
    <property type="molecule type" value="Genomic_DNA"/>
</dbReference>
<accession>A0A9D4HHY7</accession>
<reference evidence="1" key="2">
    <citation type="submission" date="2020-11" db="EMBL/GenBank/DDBJ databases">
        <authorList>
            <person name="McCartney M.A."/>
            <person name="Auch B."/>
            <person name="Kono T."/>
            <person name="Mallez S."/>
            <person name="Becker A."/>
            <person name="Gohl D.M."/>
            <person name="Silverstein K.A.T."/>
            <person name="Koren S."/>
            <person name="Bechman K.B."/>
            <person name="Herman A."/>
            <person name="Abrahante J.E."/>
            <person name="Garbe J."/>
        </authorList>
    </citation>
    <scope>NUCLEOTIDE SEQUENCE</scope>
    <source>
        <strain evidence="1">Duluth1</strain>
        <tissue evidence="1">Whole animal</tissue>
    </source>
</reference>
<reference evidence="1" key="1">
    <citation type="journal article" date="2019" name="bioRxiv">
        <title>The Genome of the Zebra Mussel, Dreissena polymorpha: A Resource for Invasive Species Research.</title>
        <authorList>
            <person name="McCartney M.A."/>
            <person name="Auch B."/>
            <person name="Kono T."/>
            <person name="Mallez S."/>
            <person name="Zhang Y."/>
            <person name="Obille A."/>
            <person name="Becker A."/>
            <person name="Abrahante J.E."/>
            <person name="Garbe J."/>
            <person name="Badalamenti J.P."/>
            <person name="Herman A."/>
            <person name="Mangelson H."/>
            <person name="Liachko I."/>
            <person name="Sullivan S."/>
            <person name="Sone E.D."/>
            <person name="Koren S."/>
            <person name="Silverstein K.A.T."/>
            <person name="Beckman K.B."/>
            <person name="Gohl D.M."/>
        </authorList>
    </citation>
    <scope>NUCLEOTIDE SEQUENCE</scope>
    <source>
        <strain evidence="1">Duluth1</strain>
        <tissue evidence="1">Whole animal</tissue>
    </source>
</reference>
<organism evidence="1 2">
    <name type="scientific">Dreissena polymorpha</name>
    <name type="common">Zebra mussel</name>
    <name type="synonym">Mytilus polymorpha</name>
    <dbReference type="NCBI Taxonomy" id="45954"/>
    <lineage>
        <taxon>Eukaryota</taxon>
        <taxon>Metazoa</taxon>
        <taxon>Spiralia</taxon>
        <taxon>Lophotrochozoa</taxon>
        <taxon>Mollusca</taxon>
        <taxon>Bivalvia</taxon>
        <taxon>Autobranchia</taxon>
        <taxon>Heteroconchia</taxon>
        <taxon>Euheterodonta</taxon>
        <taxon>Imparidentia</taxon>
        <taxon>Neoheterodontei</taxon>
        <taxon>Myida</taxon>
        <taxon>Dreissenoidea</taxon>
        <taxon>Dreissenidae</taxon>
        <taxon>Dreissena</taxon>
    </lineage>
</organism>
<dbReference type="Proteomes" id="UP000828390">
    <property type="component" value="Unassembled WGS sequence"/>
</dbReference>
<proteinExistence type="predicted"/>
<name>A0A9D4HHY7_DREPO</name>
<evidence type="ECO:0000313" key="1">
    <source>
        <dbReference type="EMBL" id="KAH3717426.1"/>
    </source>
</evidence>
<protein>
    <submittedName>
        <fullName evidence="1">Uncharacterized protein</fullName>
    </submittedName>
</protein>
<gene>
    <name evidence="1" type="ORF">DPMN_060214</name>
</gene>